<evidence type="ECO:0000313" key="1">
    <source>
        <dbReference type="EMBL" id="OHT03575.1"/>
    </source>
</evidence>
<dbReference type="VEuPathDB" id="TrichDB:TRFO_29004"/>
<gene>
    <name evidence="1" type="ORF">TRFO_29004</name>
</gene>
<comment type="caution">
    <text evidence="1">The sequence shown here is derived from an EMBL/GenBank/DDBJ whole genome shotgun (WGS) entry which is preliminary data.</text>
</comment>
<evidence type="ECO:0000313" key="2">
    <source>
        <dbReference type="Proteomes" id="UP000179807"/>
    </source>
</evidence>
<dbReference type="EMBL" id="MLAK01000822">
    <property type="protein sequence ID" value="OHT03575.1"/>
    <property type="molecule type" value="Genomic_DNA"/>
</dbReference>
<name>A0A1J4JWP9_9EUKA</name>
<keyword evidence="2" id="KW-1185">Reference proteome</keyword>
<dbReference type="AlphaFoldDB" id="A0A1J4JWP9"/>
<dbReference type="GeneID" id="94841214"/>
<protein>
    <submittedName>
        <fullName evidence="1">Uncharacterized protein</fullName>
    </submittedName>
</protein>
<sequence>MIRIILVISYVKTIWFVYIYKHHYTSRITFFFFLRRNFFKAVNERLFNMNHDNYEHARPKWNPDPCIIPAVVCPQPQGPMISLIFKSTWGSSMAEIQGAKVQDQEGKVVDVLISDKWYLNADLFPESVNFPLVVNSRPAFILIQNGLSTKGVKEMEVKFAEKQIWCGEVPMATIDNCLFPIAVPIENSDFQKPNIHTFRNTKTSFTMA</sequence>
<dbReference type="RefSeq" id="XP_068356711.1">
    <property type="nucleotide sequence ID" value="XM_068506510.1"/>
</dbReference>
<organism evidence="1 2">
    <name type="scientific">Tritrichomonas foetus</name>
    <dbReference type="NCBI Taxonomy" id="1144522"/>
    <lineage>
        <taxon>Eukaryota</taxon>
        <taxon>Metamonada</taxon>
        <taxon>Parabasalia</taxon>
        <taxon>Tritrichomonadida</taxon>
        <taxon>Tritrichomonadidae</taxon>
        <taxon>Tritrichomonas</taxon>
    </lineage>
</organism>
<reference evidence="1" key="1">
    <citation type="submission" date="2016-10" db="EMBL/GenBank/DDBJ databases">
        <authorList>
            <person name="Benchimol M."/>
            <person name="Almeida L.G."/>
            <person name="Vasconcelos A.T."/>
            <person name="Perreira-Neves A."/>
            <person name="Rosa I.A."/>
            <person name="Tasca T."/>
            <person name="Bogo M.R."/>
            <person name="de Souza W."/>
        </authorList>
    </citation>
    <scope>NUCLEOTIDE SEQUENCE [LARGE SCALE GENOMIC DNA]</scope>
    <source>
        <strain evidence="1">K</strain>
    </source>
</reference>
<dbReference type="OrthoDB" id="10487824at2759"/>
<dbReference type="Proteomes" id="UP000179807">
    <property type="component" value="Unassembled WGS sequence"/>
</dbReference>
<proteinExistence type="predicted"/>
<accession>A0A1J4JWP9</accession>